<feature type="compositionally biased region" description="Polar residues" evidence="9">
    <location>
        <begin position="476"/>
        <end position="487"/>
    </location>
</feature>
<evidence type="ECO:0000256" key="4">
    <source>
        <dbReference type="ARBA" id="ARBA00023125"/>
    </source>
</evidence>
<dbReference type="EMBL" id="CP086715">
    <property type="protein sequence ID" value="WOO78520.1"/>
    <property type="molecule type" value="Genomic_DNA"/>
</dbReference>
<keyword evidence="3" id="KW-0805">Transcription regulation</keyword>
<dbReference type="PANTHER" id="PTHR10015">
    <property type="entry name" value="HEAT SHOCK TRANSCRIPTION FACTOR"/>
    <property type="match status" value="1"/>
</dbReference>
<dbReference type="GeneID" id="87805317"/>
<keyword evidence="4" id="KW-0238">DNA-binding</keyword>
<evidence type="ECO:0000313" key="11">
    <source>
        <dbReference type="EMBL" id="WOO78520.1"/>
    </source>
</evidence>
<feature type="region of interest" description="Disordered" evidence="9">
    <location>
        <begin position="162"/>
        <end position="191"/>
    </location>
</feature>
<feature type="compositionally biased region" description="Basic and acidic residues" evidence="9">
    <location>
        <begin position="328"/>
        <end position="337"/>
    </location>
</feature>
<dbReference type="InterPro" id="IPR000232">
    <property type="entry name" value="HSF_DNA-bd"/>
</dbReference>
<evidence type="ECO:0000256" key="2">
    <source>
        <dbReference type="ARBA" id="ARBA00006403"/>
    </source>
</evidence>
<dbReference type="GO" id="GO:0003700">
    <property type="term" value="F:DNA-binding transcription factor activity"/>
    <property type="evidence" value="ECO:0007669"/>
    <property type="project" value="InterPro"/>
</dbReference>
<gene>
    <name evidence="11" type="primary">hsf1</name>
    <name evidence="11" type="ORF">LOC62_02G002067</name>
</gene>
<organism evidence="11 12">
    <name type="scientific">Vanrija pseudolonga</name>
    <dbReference type="NCBI Taxonomy" id="143232"/>
    <lineage>
        <taxon>Eukaryota</taxon>
        <taxon>Fungi</taxon>
        <taxon>Dikarya</taxon>
        <taxon>Basidiomycota</taxon>
        <taxon>Agaricomycotina</taxon>
        <taxon>Tremellomycetes</taxon>
        <taxon>Trichosporonales</taxon>
        <taxon>Trichosporonaceae</taxon>
        <taxon>Vanrija</taxon>
    </lineage>
</organism>
<feature type="region of interest" description="Disordered" evidence="9">
    <location>
        <begin position="298"/>
        <end position="408"/>
    </location>
</feature>
<name>A0AAF0Y1X2_9TREE</name>
<evidence type="ECO:0000256" key="7">
    <source>
        <dbReference type="ARBA" id="ARBA00062171"/>
    </source>
</evidence>
<keyword evidence="5" id="KW-0804">Transcription</keyword>
<keyword evidence="11" id="KW-0346">Stress response</keyword>
<dbReference type="AlphaFoldDB" id="A0AAF0Y1X2"/>
<comment type="subunit">
    <text evidence="7">Homotrimer. Homotrimerization increases the affinity of HSF1 to DNA. Interacts with transcriptional coregulator SSA1 on chromatin.</text>
</comment>
<evidence type="ECO:0000256" key="3">
    <source>
        <dbReference type="ARBA" id="ARBA00023015"/>
    </source>
</evidence>
<dbReference type="Pfam" id="PF00447">
    <property type="entry name" value="HSF_DNA-bind"/>
    <property type="match status" value="1"/>
</dbReference>
<keyword evidence="12" id="KW-1185">Reference proteome</keyword>
<dbReference type="SMART" id="SM00415">
    <property type="entry name" value="HSF"/>
    <property type="match status" value="1"/>
</dbReference>
<dbReference type="FunFam" id="1.10.10.10:FF:000027">
    <property type="entry name" value="Heat shock transcription factor 1"/>
    <property type="match status" value="1"/>
</dbReference>
<dbReference type="InterPro" id="IPR036390">
    <property type="entry name" value="WH_DNA-bd_sf"/>
</dbReference>
<feature type="domain" description="HSF-type DNA-binding" evidence="10">
    <location>
        <begin position="103"/>
        <end position="127"/>
    </location>
</feature>
<reference evidence="11" key="1">
    <citation type="submission" date="2023-10" db="EMBL/GenBank/DDBJ databases">
        <authorList>
            <person name="Noh H."/>
        </authorList>
    </citation>
    <scope>NUCLEOTIDE SEQUENCE</scope>
    <source>
        <strain evidence="11">DUCC4014</strain>
    </source>
</reference>
<protein>
    <submittedName>
        <fullName evidence="11">Heat shock factor protein</fullName>
    </submittedName>
</protein>
<evidence type="ECO:0000256" key="9">
    <source>
        <dbReference type="SAM" id="MobiDB-lite"/>
    </source>
</evidence>
<comment type="subcellular location">
    <subcellularLocation>
        <location evidence="1">Nucleus</location>
    </subcellularLocation>
</comment>
<feature type="compositionally biased region" description="Polar residues" evidence="9">
    <location>
        <begin position="363"/>
        <end position="376"/>
    </location>
</feature>
<feature type="compositionally biased region" description="Polar residues" evidence="9">
    <location>
        <begin position="27"/>
        <end position="41"/>
    </location>
</feature>
<feature type="compositionally biased region" description="Low complexity" evidence="9">
    <location>
        <begin position="564"/>
        <end position="594"/>
    </location>
</feature>
<comment type="similarity">
    <text evidence="2 8">Belongs to the HSF family.</text>
</comment>
<dbReference type="SUPFAM" id="SSF46785">
    <property type="entry name" value="Winged helix' DNA-binding domain"/>
    <property type="match status" value="1"/>
</dbReference>
<evidence type="ECO:0000259" key="10">
    <source>
        <dbReference type="PROSITE" id="PS00434"/>
    </source>
</evidence>
<dbReference type="PRINTS" id="PR00056">
    <property type="entry name" value="HSFDOMAIN"/>
</dbReference>
<feature type="region of interest" description="Disordered" evidence="9">
    <location>
        <begin position="1"/>
        <end position="50"/>
    </location>
</feature>
<keyword evidence="6" id="KW-0539">Nucleus</keyword>
<dbReference type="RefSeq" id="XP_062624552.1">
    <property type="nucleotide sequence ID" value="XM_062768568.1"/>
</dbReference>
<proteinExistence type="inferred from homology"/>
<feature type="region of interest" description="Disordered" evidence="9">
    <location>
        <begin position="559"/>
        <end position="598"/>
    </location>
</feature>
<dbReference type="Proteomes" id="UP000827549">
    <property type="component" value="Chromosome 2"/>
</dbReference>
<sequence length="879" mass="92653">MTTNLSAIAGPSRHASTQQPKVEPVSPLNSITDIQQPTQPSEGGVSKPGLSVGENGEVIKVPAFLNKLFSMVSDSDTDDLIYWADSGDSFFVPNHERFGKELLPRFFKHANFSSFVRQLNMYGFHKVPHLQSGVLKNESPSELWEFVNPFFKRDQPQLLSRVTRKNNRPAQAPTPSQGSTGTRSSARQAAANAAIGSTGYGTVHLLTDGTIEGEAGPLIGPAGQLADLHAIQSGINAIRQTQAAIGADLKALQASNEHLWREAIESRDRQQKHEETIDLIVSFLERLFGTEGEGLKGLKEAMRRGGMGTRNREDSTSEEQGSKKRRRLMIEDNRDNAEPASGSRLVEIQEPSSTDPYPSSTSGRSSAEPWSSTSHRFTALPTDEDGVSPYTSKTGFTPAHDPTLHQGAISPLSDAADARSSDKHAIAHYTGGANGENAAGLNLDPNLLQTTIGSLLQSPAAAEMFLNSLNASSQGQALSSVKGQNVQPSPPHSDLSSDPTMALFSPLPHQQGIINQNSDLIGAYQKAADVGQDVDKLQESIDSLVRSMGLDLPQTPGGSIAGLSAAAHAPSSTTTTTTATAPARSQQQGQAGQGEAPLSVHAADGAFDDSEFNVDEFLDSLAKNNADGDEHDGASIGVFARPLSSDAKAKCTRWVVRNASLTAVRESPTPLVLLRTPGITWPQADPAADATWENWADLFAQRGYTTVEVDVATGAGAVAAEANAAAGKGVGGPTGDGEAASPIAAASKALNAELRLLNIPFSPVIIASGPAALVAQAYVSDFPASGLVLVSPPPDADPHDAADKAAFPWPTFNYEPTFPILLLTSAQREGAVLATRVGQAAKDGTGRGARGVSLAVAPDVPRGNTAFYEVERWMDKAGY</sequence>
<evidence type="ECO:0000256" key="1">
    <source>
        <dbReference type="ARBA" id="ARBA00004123"/>
    </source>
</evidence>
<dbReference type="Gene3D" id="1.10.10.10">
    <property type="entry name" value="Winged helix-like DNA-binding domain superfamily/Winged helix DNA-binding domain"/>
    <property type="match status" value="1"/>
</dbReference>
<dbReference type="GO" id="GO:0005634">
    <property type="term" value="C:nucleus"/>
    <property type="evidence" value="ECO:0007669"/>
    <property type="project" value="UniProtKB-SubCell"/>
</dbReference>
<accession>A0AAF0Y1X2</accession>
<dbReference type="GO" id="GO:0043565">
    <property type="term" value="F:sequence-specific DNA binding"/>
    <property type="evidence" value="ECO:0007669"/>
    <property type="project" value="InterPro"/>
</dbReference>
<dbReference type="InterPro" id="IPR036388">
    <property type="entry name" value="WH-like_DNA-bd_sf"/>
</dbReference>
<feature type="region of interest" description="Disordered" evidence="9">
    <location>
        <begin position="476"/>
        <end position="504"/>
    </location>
</feature>
<feature type="compositionally biased region" description="Polar residues" evidence="9">
    <location>
        <begin position="173"/>
        <end position="182"/>
    </location>
</feature>
<dbReference type="PANTHER" id="PTHR10015:SF427">
    <property type="entry name" value="HEAT SHOCK FACTOR PROTEIN"/>
    <property type="match status" value="1"/>
</dbReference>
<evidence type="ECO:0000313" key="12">
    <source>
        <dbReference type="Proteomes" id="UP000827549"/>
    </source>
</evidence>
<evidence type="ECO:0000256" key="5">
    <source>
        <dbReference type="ARBA" id="ARBA00023163"/>
    </source>
</evidence>
<dbReference type="PROSITE" id="PS00434">
    <property type="entry name" value="HSF_DOMAIN"/>
    <property type="match status" value="1"/>
</dbReference>
<evidence type="ECO:0000256" key="6">
    <source>
        <dbReference type="ARBA" id="ARBA00023242"/>
    </source>
</evidence>
<evidence type="ECO:0000256" key="8">
    <source>
        <dbReference type="RuleBase" id="RU004020"/>
    </source>
</evidence>
<feature type="compositionally biased region" description="Low complexity" evidence="9">
    <location>
        <begin position="351"/>
        <end position="362"/>
    </location>
</feature>